<evidence type="ECO:0000313" key="3">
    <source>
        <dbReference type="Proteomes" id="UP001596106"/>
    </source>
</evidence>
<protein>
    <recommendedName>
        <fullName evidence="4">Biopolymer transporter Tol</fullName>
    </recommendedName>
</protein>
<proteinExistence type="predicted"/>
<evidence type="ECO:0000256" key="1">
    <source>
        <dbReference type="SAM" id="SignalP"/>
    </source>
</evidence>
<feature type="signal peptide" evidence="1">
    <location>
        <begin position="1"/>
        <end position="17"/>
    </location>
</feature>
<dbReference type="RefSeq" id="WP_379841280.1">
    <property type="nucleotide sequence ID" value="NZ_JBHSMA010000001.1"/>
</dbReference>
<dbReference type="Proteomes" id="UP001596106">
    <property type="component" value="Unassembled WGS sequence"/>
</dbReference>
<sequence>MRYWLPFFWLASLSAFGQTLPILDQNPPSLRWYQLQTPHFRVLFPEGLDQTAQQTARRLEQVYEPVSATLQKPPRRLSVVMQNQTMVSNGFVTMVPRRSEFFAVPPQDPFLAGTLGWLDLLAVHEFRHVVQYDKALQGFTRAAYTLFGNNALSALTLGVPDWFFEGDAVGTESALTAFGRGRIPNFDLGLRANLLAGRRFNYPKAVGGSYRDNVPNHYVLGYFMSTYLKRTYDADAWSDVLNRYYRFPLYPFSFSHGVRKTTNFRIEELYRKTMADIEDTWRAEQSKLRLTNASVFPVKAPKTVFTNYQYPQYLSDNEVIALKSGLGDIARFVRLNRTGQETNVVVPGLFNNPEMLSVAAGKICWTEYRYDIRYGQRIYSEIKVFDLKTRQLRRLSTKSRYAVAALSPDGAKLVAVRNDETYQTRLVVLDAETGRELRVLDNPDADFYVQPRWQDDNRTLISVVRRRNGTKTIQSIDSETEKRVDLLPVSDQNLSHAQPWRKYILYNSPQSGIDNIYALQIETGQRYQVTSRPLGAYHATISPDGTRMSFHDFQANGYRVAEMPLNPESWTPVDEVRDGSVRYFGPLVSQEPGSRTVLAALADTVPPQAGFPKTRFNRLTHALNIYSWGPVVSSDGQGGTVGLQSQDLLSTTQLEAGIGYDQTERTVHYYGNLSYQGWFPILDVGFERGKRSTSLYVDQRAPLDSLRKDSWNYNQLTAGLRIPLQLTTSKYLQSAFLSAYYGLLQVSGYDLPVRPVTEVGFSKLLQTVSYSASYSRTLKQSKRDVAPRWGQSVSAVWRTTPFGGRLSAEIWGVTGNLYVPGLGKHHSIRLRAGYQQQMQGSYRFAAAVFYPRGQSYVSYNQLKVGSAEYRFPLLNPHWTIGRWLYIQRVKASGFYDVAQGESQIRINGQPRTISDSYATTGLDVSFVFNFMRLRTPFEAGVRTIYNVKSGQYLVQPLVIGLGF</sequence>
<keyword evidence="1" id="KW-0732">Signal</keyword>
<dbReference type="SUPFAM" id="SSF82171">
    <property type="entry name" value="DPP6 N-terminal domain-like"/>
    <property type="match status" value="1"/>
</dbReference>
<keyword evidence="3" id="KW-1185">Reference proteome</keyword>
<reference evidence="3" key="1">
    <citation type="journal article" date="2019" name="Int. J. Syst. Evol. Microbiol.">
        <title>The Global Catalogue of Microorganisms (GCM) 10K type strain sequencing project: providing services to taxonomists for standard genome sequencing and annotation.</title>
        <authorList>
            <consortium name="The Broad Institute Genomics Platform"/>
            <consortium name="The Broad Institute Genome Sequencing Center for Infectious Disease"/>
            <person name="Wu L."/>
            <person name="Ma J."/>
        </authorList>
    </citation>
    <scope>NUCLEOTIDE SEQUENCE [LARGE SCALE GENOMIC DNA]</scope>
    <source>
        <strain evidence="3">CCUG 55250</strain>
    </source>
</reference>
<comment type="caution">
    <text evidence="2">The sequence shown here is derived from an EMBL/GenBank/DDBJ whole genome shotgun (WGS) entry which is preliminary data.</text>
</comment>
<dbReference type="InterPro" id="IPR011042">
    <property type="entry name" value="6-blade_b-propeller_TolB-like"/>
</dbReference>
<dbReference type="PANTHER" id="PTHR36842">
    <property type="entry name" value="PROTEIN TOLB HOMOLOG"/>
    <property type="match status" value="1"/>
</dbReference>
<evidence type="ECO:0008006" key="4">
    <source>
        <dbReference type="Google" id="ProtNLM"/>
    </source>
</evidence>
<dbReference type="Gene3D" id="2.120.10.30">
    <property type="entry name" value="TolB, C-terminal domain"/>
    <property type="match status" value="1"/>
</dbReference>
<evidence type="ECO:0000313" key="2">
    <source>
        <dbReference type="EMBL" id="MFC5408423.1"/>
    </source>
</evidence>
<accession>A0ABW0I7B8</accession>
<organism evidence="2 3">
    <name type="scientific">Larkinella bovis</name>
    <dbReference type="NCBI Taxonomy" id="683041"/>
    <lineage>
        <taxon>Bacteria</taxon>
        <taxon>Pseudomonadati</taxon>
        <taxon>Bacteroidota</taxon>
        <taxon>Cytophagia</taxon>
        <taxon>Cytophagales</taxon>
        <taxon>Spirosomataceae</taxon>
        <taxon>Larkinella</taxon>
    </lineage>
</organism>
<feature type="chain" id="PRO_5046674544" description="Biopolymer transporter Tol" evidence="1">
    <location>
        <begin position="18"/>
        <end position="963"/>
    </location>
</feature>
<name>A0ABW0I7B8_9BACT</name>
<dbReference type="EMBL" id="JBHSMA010000001">
    <property type="protein sequence ID" value="MFC5408423.1"/>
    <property type="molecule type" value="Genomic_DNA"/>
</dbReference>
<gene>
    <name evidence="2" type="ORF">ACFPMF_03830</name>
</gene>